<name>A0A9X3IVE6_9BACT</name>
<accession>A0A9X3IVE6</accession>
<proteinExistence type="predicted"/>
<keyword evidence="3" id="KW-1185">Reference proteome</keyword>
<dbReference type="RefSeq" id="WP_267766954.1">
    <property type="nucleotide sequence ID" value="NZ_JAPNKE010000002.1"/>
</dbReference>
<dbReference type="InterPro" id="IPR027417">
    <property type="entry name" value="P-loop_NTPase"/>
</dbReference>
<dbReference type="EMBL" id="JAPNKE010000002">
    <property type="protein sequence ID" value="MCY1005306.1"/>
    <property type="molecule type" value="Genomic_DNA"/>
</dbReference>
<dbReference type="Proteomes" id="UP001150924">
    <property type="component" value="Unassembled WGS sequence"/>
</dbReference>
<protein>
    <submittedName>
        <fullName evidence="2">AAA family ATPase</fullName>
    </submittedName>
</protein>
<dbReference type="SUPFAM" id="SSF52540">
    <property type="entry name" value="P-loop containing nucleoside triphosphate hydrolases"/>
    <property type="match status" value="1"/>
</dbReference>
<gene>
    <name evidence="2" type="ORF">OV079_06910</name>
</gene>
<feature type="domain" description="Orc1-like AAA ATPase" evidence="1">
    <location>
        <begin position="36"/>
        <end position="196"/>
    </location>
</feature>
<comment type="caution">
    <text evidence="2">The sequence shown here is derived from an EMBL/GenBank/DDBJ whole genome shotgun (WGS) entry which is preliminary data.</text>
</comment>
<dbReference type="InterPro" id="IPR041664">
    <property type="entry name" value="AAA_16"/>
</dbReference>
<evidence type="ECO:0000313" key="2">
    <source>
        <dbReference type="EMBL" id="MCY1005306.1"/>
    </source>
</evidence>
<dbReference type="AlphaFoldDB" id="A0A9X3IVE6"/>
<organism evidence="2 3">
    <name type="scientific">Nannocystis pusilla</name>
    <dbReference type="NCBI Taxonomy" id="889268"/>
    <lineage>
        <taxon>Bacteria</taxon>
        <taxon>Pseudomonadati</taxon>
        <taxon>Myxococcota</taxon>
        <taxon>Polyangia</taxon>
        <taxon>Nannocystales</taxon>
        <taxon>Nannocystaceae</taxon>
        <taxon>Nannocystis</taxon>
    </lineage>
</organism>
<evidence type="ECO:0000313" key="3">
    <source>
        <dbReference type="Proteomes" id="UP001150924"/>
    </source>
</evidence>
<sequence length="290" mass="30715">MSLNWKALAPHRPLDPGEAGYVVSPSGFAERIARLVTTGTSTVLVGGPVGVGKSTELARITALLQGPRAACLVQLDRHENIRRLTADQLLLRLAGQLVEYAIESLRLNVSSSLAEPLLASGVLSPRIAPAIAPGFLAFQSSPEALVNAALEEVTRRSRQGRVTLLIDGLEKMPESTQAHEILAALGGLDESVDLVIVVPWFVAFGSSEDAIRPGALFAPVPAPPVEGPEGRTGRQFLADVLTTRLGLPREVLGAAEKQRLRRRVGTCGPGEPWSSKPRDGAAVCRGHSCN</sequence>
<reference evidence="2" key="1">
    <citation type="submission" date="2022-11" db="EMBL/GenBank/DDBJ databases">
        <title>Minimal conservation of predation-associated metabolite biosynthetic gene clusters underscores biosynthetic potential of Myxococcota including descriptions for ten novel species: Archangium lansinium sp. nov., Myxococcus landrumus sp. nov., Nannocystis bai.</title>
        <authorList>
            <person name="Ahearne A."/>
            <person name="Stevens C."/>
            <person name="Phillips K."/>
        </authorList>
    </citation>
    <scope>NUCLEOTIDE SEQUENCE</scope>
    <source>
        <strain evidence="2">Na p29</strain>
    </source>
</reference>
<evidence type="ECO:0000259" key="1">
    <source>
        <dbReference type="Pfam" id="PF13191"/>
    </source>
</evidence>
<dbReference type="Pfam" id="PF13191">
    <property type="entry name" value="AAA_16"/>
    <property type="match status" value="1"/>
</dbReference>